<dbReference type="STRING" id="54.SAMN02745121_04006"/>
<name>A0A1I1ZWM7_9BACT</name>
<organism evidence="1 2">
    <name type="scientific">Nannocystis exedens</name>
    <dbReference type="NCBI Taxonomy" id="54"/>
    <lineage>
        <taxon>Bacteria</taxon>
        <taxon>Pseudomonadati</taxon>
        <taxon>Myxococcota</taxon>
        <taxon>Polyangia</taxon>
        <taxon>Nannocystales</taxon>
        <taxon>Nannocystaceae</taxon>
        <taxon>Nannocystis</taxon>
    </lineage>
</organism>
<sequence>MPPHNVATVRRLVFAGAALLGCAGNLEPAPGSKRVAGIASSAVDEQAGVELVAVADAWRGHPPELDELVTPVLVTLTNRGERPLELRYEHFALVTPAGVRFAALPPVIVTGVAYGPVDLVYPPMGFGLAPYLSPWYPALSTWGGSFPFRADYYGNCYTSCRHFPLPDGELLQRALPEGVLSPGGRITGFLYFEELEDVRHIDLMFELVDPTTGERFGGLDIPFVYDD</sequence>
<evidence type="ECO:0000313" key="2">
    <source>
        <dbReference type="Proteomes" id="UP000199400"/>
    </source>
</evidence>
<protein>
    <submittedName>
        <fullName evidence="1">Uncharacterized protein</fullName>
    </submittedName>
</protein>
<dbReference type="AlphaFoldDB" id="A0A1I1ZWM7"/>
<proteinExistence type="predicted"/>
<reference evidence="2" key="1">
    <citation type="submission" date="2016-10" db="EMBL/GenBank/DDBJ databases">
        <authorList>
            <person name="Varghese N."/>
            <person name="Submissions S."/>
        </authorList>
    </citation>
    <scope>NUCLEOTIDE SEQUENCE [LARGE SCALE GENOMIC DNA]</scope>
    <source>
        <strain evidence="2">ATCC 25963</strain>
    </source>
</reference>
<dbReference type="Proteomes" id="UP000199400">
    <property type="component" value="Unassembled WGS sequence"/>
</dbReference>
<dbReference type="EMBL" id="FOMX01000012">
    <property type="protein sequence ID" value="SFE36036.1"/>
    <property type="molecule type" value="Genomic_DNA"/>
</dbReference>
<accession>A0A1I1ZWM7</accession>
<evidence type="ECO:0000313" key="1">
    <source>
        <dbReference type="EMBL" id="SFE36036.1"/>
    </source>
</evidence>
<gene>
    <name evidence="1" type="ORF">SAMN02745121_04006</name>
</gene>
<keyword evidence="2" id="KW-1185">Reference proteome</keyword>